<dbReference type="RefSeq" id="WP_241411875.1">
    <property type="nucleotide sequence ID" value="NZ_JAKZGO010000007.1"/>
</dbReference>
<accession>A0ABS9VBJ7</accession>
<dbReference type="EMBL" id="JAKZGO010000007">
    <property type="protein sequence ID" value="MCH7413809.1"/>
    <property type="molecule type" value="Genomic_DNA"/>
</dbReference>
<comment type="caution">
    <text evidence="1">The sequence shown here is derived from an EMBL/GenBank/DDBJ whole genome shotgun (WGS) entry which is preliminary data.</text>
</comment>
<protein>
    <submittedName>
        <fullName evidence="1">Uncharacterized protein</fullName>
    </submittedName>
</protein>
<organism evidence="1 2">
    <name type="scientific">Belliella alkalica</name>
    <dbReference type="NCBI Taxonomy" id="1730871"/>
    <lineage>
        <taxon>Bacteria</taxon>
        <taxon>Pseudomonadati</taxon>
        <taxon>Bacteroidota</taxon>
        <taxon>Cytophagia</taxon>
        <taxon>Cytophagales</taxon>
        <taxon>Cyclobacteriaceae</taxon>
        <taxon>Belliella</taxon>
    </lineage>
</organism>
<reference evidence="1" key="1">
    <citation type="submission" date="2022-03" db="EMBL/GenBank/DDBJ databases">
        <title>De novo assembled genomes of Belliella spp. (Cyclobacteriaceae) strains.</title>
        <authorList>
            <person name="Szabo A."/>
            <person name="Korponai K."/>
            <person name="Felfoldi T."/>
        </authorList>
    </citation>
    <scope>NUCLEOTIDE SEQUENCE</scope>
    <source>
        <strain evidence="1">DSM 111903</strain>
    </source>
</reference>
<name>A0ABS9VBJ7_9BACT</name>
<evidence type="ECO:0000313" key="2">
    <source>
        <dbReference type="Proteomes" id="UP001165430"/>
    </source>
</evidence>
<proteinExistence type="predicted"/>
<dbReference type="Proteomes" id="UP001165430">
    <property type="component" value="Unassembled WGS sequence"/>
</dbReference>
<gene>
    <name evidence="1" type="ORF">MM213_09960</name>
</gene>
<sequence>MDLKIAVRMAIPRSSIPMINIPFMVFSDDLESIWQEVNLIPKNFE</sequence>
<keyword evidence="2" id="KW-1185">Reference proteome</keyword>
<evidence type="ECO:0000313" key="1">
    <source>
        <dbReference type="EMBL" id="MCH7413809.1"/>
    </source>
</evidence>